<evidence type="ECO:0008006" key="3">
    <source>
        <dbReference type="Google" id="ProtNLM"/>
    </source>
</evidence>
<proteinExistence type="predicted"/>
<name>A0ABZ2XJR5_9RHOO</name>
<evidence type="ECO:0000313" key="2">
    <source>
        <dbReference type="Proteomes" id="UP001479520"/>
    </source>
</evidence>
<protein>
    <recommendedName>
        <fullName evidence="3">Nudix hydrolase domain-containing protein</fullName>
    </recommendedName>
</protein>
<evidence type="ECO:0000313" key="1">
    <source>
        <dbReference type="EMBL" id="WZJ22820.1"/>
    </source>
</evidence>
<keyword evidence="2" id="KW-1185">Reference proteome</keyword>
<dbReference type="Proteomes" id="UP001479520">
    <property type="component" value="Chromosome"/>
</dbReference>
<reference evidence="1 2" key="1">
    <citation type="submission" date="2024-04" db="EMBL/GenBank/DDBJ databases">
        <title>Dissimilatory iodate-reducing microorganisms contribute to the enrichment of iodine in groundwater.</title>
        <authorList>
            <person name="Jiang Z."/>
        </authorList>
    </citation>
    <scope>NUCLEOTIDE SEQUENCE [LARGE SCALE GENOMIC DNA]</scope>
    <source>
        <strain evidence="1 2">NCP973</strain>
    </source>
</reference>
<dbReference type="EMBL" id="CP151406">
    <property type="protein sequence ID" value="WZJ22820.1"/>
    <property type="molecule type" value="Genomic_DNA"/>
</dbReference>
<sequence>MNMDTRVLLLHKQGTSGRLRYLRLPSGVALFTPLPADAALRPEDWSPTVQVHPSAVLREAEVRLGLAEGAIEAVPEFQCWVDTSAGDVAVLLGAFASIDPPFAAAEQLDGRFITIAEARSLSAIERDLMRRAYEHVLG</sequence>
<dbReference type="RefSeq" id="WP_157272560.1">
    <property type="nucleotide sequence ID" value="NZ_CALFBA010000073.1"/>
</dbReference>
<gene>
    <name evidence="1" type="ORF">AADV58_06670</name>
</gene>
<organism evidence="1 2">
    <name type="scientific">Azonexus hydrophilus</name>
    <dbReference type="NCBI Taxonomy" id="418702"/>
    <lineage>
        <taxon>Bacteria</taxon>
        <taxon>Pseudomonadati</taxon>
        <taxon>Pseudomonadota</taxon>
        <taxon>Betaproteobacteria</taxon>
        <taxon>Rhodocyclales</taxon>
        <taxon>Azonexaceae</taxon>
        <taxon>Azonexus</taxon>
    </lineage>
</organism>
<accession>A0ABZ2XJR5</accession>